<reference evidence="2" key="1">
    <citation type="journal article" date="2021" name="Proc. Natl. Acad. Sci. U.S.A.">
        <title>A Catalog of Tens of Thousands of Viruses from Human Metagenomes Reveals Hidden Associations with Chronic Diseases.</title>
        <authorList>
            <person name="Tisza M.J."/>
            <person name="Buck C.B."/>
        </authorList>
    </citation>
    <scope>NUCLEOTIDE SEQUENCE</scope>
    <source>
        <strain evidence="2">CtFPV4</strain>
    </source>
</reference>
<accession>A0A8S5SJ33</accession>
<proteinExistence type="predicted"/>
<sequence>MDKKSFLEMNKGAILERFDYELGRVFDNIMDPNTPATKPRKRQITVEFKADSERVQVNHSAVVKSTLQPTNPISGTMAVVETNTGMQLVEMLPQIPGQLGMNGAEQDEPSVIEFRKQA</sequence>
<dbReference type="EMBL" id="BK032609">
    <property type="protein sequence ID" value="DAF51076.1"/>
    <property type="molecule type" value="Genomic_DNA"/>
</dbReference>
<evidence type="ECO:0000256" key="1">
    <source>
        <dbReference type="SAM" id="MobiDB-lite"/>
    </source>
</evidence>
<evidence type="ECO:0008006" key="3">
    <source>
        <dbReference type="Google" id="ProtNLM"/>
    </source>
</evidence>
<organism evidence="2">
    <name type="scientific">Siphoviridae sp. ctFPV4</name>
    <dbReference type="NCBI Taxonomy" id="2827819"/>
    <lineage>
        <taxon>Viruses</taxon>
        <taxon>Duplodnaviria</taxon>
        <taxon>Heunggongvirae</taxon>
        <taxon>Uroviricota</taxon>
        <taxon>Caudoviricetes</taxon>
    </lineage>
</organism>
<feature type="region of interest" description="Disordered" evidence="1">
    <location>
        <begin position="98"/>
        <end position="118"/>
    </location>
</feature>
<evidence type="ECO:0000313" key="2">
    <source>
        <dbReference type="EMBL" id="DAF51076.1"/>
    </source>
</evidence>
<protein>
    <recommendedName>
        <fullName evidence="3">Replication terminator protein</fullName>
    </recommendedName>
</protein>
<name>A0A8S5SJ33_9CAUD</name>